<dbReference type="SMART" id="SM00895">
    <property type="entry name" value="FCD"/>
    <property type="match status" value="1"/>
</dbReference>
<dbReference type="PRINTS" id="PR00035">
    <property type="entry name" value="HTHGNTR"/>
</dbReference>
<dbReference type="CDD" id="cd07377">
    <property type="entry name" value="WHTH_GntR"/>
    <property type="match status" value="1"/>
</dbReference>
<dbReference type="Pfam" id="PF07729">
    <property type="entry name" value="FCD"/>
    <property type="match status" value="1"/>
</dbReference>
<feature type="domain" description="HTH gntR-type" evidence="4">
    <location>
        <begin position="10"/>
        <end position="77"/>
    </location>
</feature>
<dbReference type="GO" id="GO:0003677">
    <property type="term" value="F:DNA binding"/>
    <property type="evidence" value="ECO:0007669"/>
    <property type="project" value="UniProtKB-KW"/>
</dbReference>
<dbReference type="Proteomes" id="UP000524535">
    <property type="component" value="Unassembled WGS sequence"/>
</dbReference>
<keyword evidence="9" id="KW-1185">Reference proteome</keyword>
<evidence type="ECO:0000259" key="4">
    <source>
        <dbReference type="PROSITE" id="PS50949"/>
    </source>
</evidence>
<dbReference type="InterPro" id="IPR036388">
    <property type="entry name" value="WH-like_DNA-bd_sf"/>
</dbReference>
<protein>
    <submittedName>
        <fullName evidence="6">DNA-binding GntR family transcriptional regulator</fullName>
    </submittedName>
</protein>
<evidence type="ECO:0000313" key="5">
    <source>
        <dbReference type="EMBL" id="MBB4349517.1"/>
    </source>
</evidence>
<keyword evidence="1" id="KW-0805">Transcription regulation</keyword>
<organism evidence="6 9">
    <name type="scientific">Aliirhizobium cellulosilyticum</name>
    <dbReference type="NCBI Taxonomy" id="393664"/>
    <lineage>
        <taxon>Bacteria</taxon>
        <taxon>Pseudomonadati</taxon>
        <taxon>Pseudomonadota</taxon>
        <taxon>Alphaproteobacteria</taxon>
        <taxon>Hyphomicrobiales</taxon>
        <taxon>Rhizobiaceae</taxon>
        <taxon>Aliirhizobium</taxon>
    </lineage>
</organism>
<dbReference type="RefSeq" id="WP_183824862.1">
    <property type="nucleotide sequence ID" value="NZ_JACIGW010000003.1"/>
</dbReference>
<dbReference type="SUPFAM" id="SSF46785">
    <property type="entry name" value="Winged helix' DNA-binding domain"/>
    <property type="match status" value="1"/>
</dbReference>
<dbReference type="SMART" id="SM00345">
    <property type="entry name" value="HTH_GNTR"/>
    <property type="match status" value="1"/>
</dbReference>
<evidence type="ECO:0000313" key="6">
    <source>
        <dbReference type="EMBL" id="MBB4412261.1"/>
    </source>
</evidence>
<name>A0A7W6TEX9_9HYPH</name>
<dbReference type="AlphaFoldDB" id="A0A7W6TEX9"/>
<dbReference type="PANTHER" id="PTHR43537:SF50">
    <property type="entry name" value="TRANSCRIPTIONAL REGULATORY PROTEIN"/>
    <property type="match status" value="1"/>
</dbReference>
<dbReference type="EMBL" id="JACIGW010000003">
    <property type="protein sequence ID" value="MBB4349517.1"/>
    <property type="molecule type" value="Genomic_DNA"/>
</dbReference>
<dbReference type="InterPro" id="IPR011711">
    <property type="entry name" value="GntR_C"/>
</dbReference>
<dbReference type="PANTHER" id="PTHR43537">
    <property type="entry name" value="TRANSCRIPTIONAL REGULATOR, GNTR FAMILY"/>
    <property type="match status" value="1"/>
</dbReference>
<evidence type="ECO:0000256" key="3">
    <source>
        <dbReference type="ARBA" id="ARBA00023163"/>
    </source>
</evidence>
<gene>
    <name evidence="6" type="ORF">GGE31_002774</name>
    <name evidence="5" type="ORF">GGE33_003279</name>
    <name evidence="7" type="ORF">GGE35_002714</name>
</gene>
<comment type="caution">
    <text evidence="6">The sequence shown here is derived from an EMBL/GenBank/DDBJ whole genome shotgun (WGS) entry which is preliminary data.</text>
</comment>
<dbReference type="Gene3D" id="1.20.120.530">
    <property type="entry name" value="GntR ligand-binding domain-like"/>
    <property type="match status" value="1"/>
</dbReference>
<dbReference type="Proteomes" id="UP000520770">
    <property type="component" value="Unassembled WGS sequence"/>
</dbReference>
<evidence type="ECO:0000256" key="1">
    <source>
        <dbReference type="ARBA" id="ARBA00023015"/>
    </source>
</evidence>
<reference evidence="8 9" key="1">
    <citation type="submission" date="2020-08" db="EMBL/GenBank/DDBJ databases">
        <title>Genomic Encyclopedia of Type Strains, Phase IV (KMG-V): Genome sequencing to study the core and pangenomes of soil and plant-associated prokaryotes.</title>
        <authorList>
            <person name="Whitman W."/>
        </authorList>
    </citation>
    <scope>NUCLEOTIDE SEQUENCE [LARGE SCALE GENOMIC DNA]</scope>
    <source>
        <strain evidence="6 9">SEMIA 444</strain>
        <strain evidence="5 8">SEMIA 448</strain>
        <strain evidence="7 10">SEMIA 452</strain>
    </source>
</reference>
<dbReference type="Gene3D" id="1.10.10.10">
    <property type="entry name" value="Winged helix-like DNA-binding domain superfamily/Winged helix DNA-binding domain"/>
    <property type="match status" value="1"/>
</dbReference>
<dbReference type="Pfam" id="PF00392">
    <property type="entry name" value="GntR"/>
    <property type="match status" value="1"/>
</dbReference>
<accession>A0A7W6TEX9</accession>
<dbReference type="SUPFAM" id="SSF48008">
    <property type="entry name" value="GntR ligand-binding domain-like"/>
    <property type="match status" value="1"/>
</dbReference>
<keyword evidence="2 6" id="KW-0238">DNA-binding</keyword>
<evidence type="ECO:0000313" key="8">
    <source>
        <dbReference type="Proteomes" id="UP000520770"/>
    </source>
</evidence>
<keyword evidence="3" id="KW-0804">Transcription</keyword>
<dbReference type="EMBL" id="JACIHM010000003">
    <property type="protein sequence ID" value="MBB4446892.1"/>
    <property type="molecule type" value="Genomic_DNA"/>
</dbReference>
<dbReference type="EMBL" id="JACIGY010000003">
    <property type="protein sequence ID" value="MBB4412261.1"/>
    <property type="molecule type" value="Genomic_DNA"/>
</dbReference>
<dbReference type="InterPro" id="IPR000524">
    <property type="entry name" value="Tscrpt_reg_HTH_GntR"/>
</dbReference>
<evidence type="ECO:0000313" key="7">
    <source>
        <dbReference type="EMBL" id="MBB4446892.1"/>
    </source>
</evidence>
<proteinExistence type="predicted"/>
<dbReference type="Proteomes" id="UP000576087">
    <property type="component" value="Unassembled WGS sequence"/>
</dbReference>
<dbReference type="InterPro" id="IPR008920">
    <property type="entry name" value="TF_FadR/GntR_C"/>
</dbReference>
<dbReference type="GO" id="GO:0003700">
    <property type="term" value="F:DNA-binding transcription factor activity"/>
    <property type="evidence" value="ECO:0007669"/>
    <property type="project" value="InterPro"/>
</dbReference>
<evidence type="ECO:0000313" key="10">
    <source>
        <dbReference type="Proteomes" id="UP000576087"/>
    </source>
</evidence>
<evidence type="ECO:0000256" key="2">
    <source>
        <dbReference type="ARBA" id="ARBA00023125"/>
    </source>
</evidence>
<evidence type="ECO:0000313" key="9">
    <source>
        <dbReference type="Proteomes" id="UP000524535"/>
    </source>
</evidence>
<sequence length="231" mass="26022">MISGTTGVRRTLHSEIVDAIREMIVDGHLEPGQKIPEKELCDRFDISRTPLREALKALAAEGMLELLPQRGARVAILDEEEVAELFPIIAAMEALAGELACDRITDPQVEEIRQMHERMLSAFNQSDRLEYAMLNRAIHMAIFDAAGNAALTALYRNMELKIRNIRHTMRQLPDDWKQALDDHNEMLFALGVRDKVRLSAIMKQHVLNTAEAVRHSMDDLNGPRFAAESGS</sequence>
<dbReference type="InterPro" id="IPR036390">
    <property type="entry name" value="WH_DNA-bd_sf"/>
</dbReference>
<dbReference type="PROSITE" id="PS50949">
    <property type="entry name" value="HTH_GNTR"/>
    <property type="match status" value="1"/>
</dbReference>